<reference evidence="1" key="1">
    <citation type="journal article" date="2022" name="bioRxiv">
        <title>Population genetic analysis of Ophidiomyces ophidiicola, the causative agent of snake fungal disease, indicates recent introductions to the USA.</title>
        <authorList>
            <person name="Ladner J.T."/>
            <person name="Palmer J.M."/>
            <person name="Ettinger C.L."/>
            <person name="Stajich J.E."/>
            <person name="Farrell T.M."/>
            <person name="Glorioso B.M."/>
            <person name="Lawson B."/>
            <person name="Price S.J."/>
            <person name="Stengle A.G."/>
            <person name="Grear D.A."/>
            <person name="Lorch J.M."/>
        </authorList>
    </citation>
    <scope>NUCLEOTIDE SEQUENCE</scope>
    <source>
        <strain evidence="1">NWHC 24266-5</strain>
    </source>
</reference>
<proteinExistence type="predicted"/>
<name>A0ACB8UWB2_9EURO</name>
<gene>
    <name evidence="1" type="ORF">LOY88_004219</name>
</gene>
<evidence type="ECO:0000313" key="1">
    <source>
        <dbReference type="EMBL" id="KAI2385268.1"/>
    </source>
</evidence>
<accession>A0ACB8UWB2</accession>
<comment type="caution">
    <text evidence="1">The sequence shown here is derived from an EMBL/GenBank/DDBJ whole genome shotgun (WGS) entry which is preliminary data.</text>
</comment>
<dbReference type="EMBL" id="JALBCA010000061">
    <property type="protein sequence ID" value="KAI2385268.1"/>
    <property type="molecule type" value="Genomic_DNA"/>
</dbReference>
<sequence length="132" mass="14711">MAKIRSSPPWPAEAWAKAKEAYSRNGHFGPKISYIIIISRSGPYTSAEKLQLAIESSTALEPQWVHIGYLGQKEEDTSSEKVLVCEIEPAEWRRISKTAKTQGEFVWYGGKIRLSYVVGPLGSRSEVPAESQ</sequence>
<organism evidence="1">
    <name type="scientific">Ophidiomyces ophidiicola</name>
    <dbReference type="NCBI Taxonomy" id="1387563"/>
    <lineage>
        <taxon>Eukaryota</taxon>
        <taxon>Fungi</taxon>
        <taxon>Dikarya</taxon>
        <taxon>Ascomycota</taxon>
        <taxon>Pezizomycotina</taxon>
        <taxon>Eurotiomycetes</taxon>
        <taxon>Eurotiomycetidae</taxon>
        <taxon>Onygenales</taxon>
        <taxon>Onygenaceae</taxon>
        <taxon>Ophidiomyces</taxon>
    </lineage>
</organism>
<protein>
    <submittedName>
        <fullName evidence="1">Uncharacterized protein</fullName>
    </submittedName>
</protein>